<proteinExistence type="predicted"/>
<gene>
    <name evidence="2" type="ordered locus">FRAAL1859</name>
</gene>
<evidence type="ECO:0000313" key="2">
    <source>
        <dbReference type="EMBL" id="CAJ60509.1"/>
    </source>
</evidence>
<keyword evidence="1" id="KW-0472">Membrane</keyword>
<dbReference type="HOGENOM" id="CLU_2915801_0_0_11"/>
<organism evidence="2 3">
    <name type="scientific">Frankia alni (strain DSM 45986 / CECT 9034 / ACN14a)</name>
    <dbReference type="NCBI Taxonomy" id="326424"/>
    <lineage>
        <taxon>Bacteria</taxon>
        <taxon>Bacillati</taxon>
        <taxon>Actinomycetota</taxon>
        <taxon>Actinomycetes</taxon>
        <taxon>Frankiales</taxon>
        <taxon>Frankiaceae</taxon>
        <taxon>Frankia</taxon>
    </lineage>
</organism>
<dbReference type="AlphaFoldDB" id="Q0RPM2"/>
<keyword evidence="1" id="KW-0812">Transmembrane</keyword>
<name>Q0RPM2_FRAAA</name>
<dbReference type="KEGG" id="fal:FRAAL1859"/>
<evidence type="ECO:0000313" key="3">
    <source>
        <dbReference type="Proteomes" id="UP000000657"/>
    </source>
</evidence>
<accession>Q0RPM2</accession>
<feature type="transmembrane region" description="Helical" evidence="1">
    <location>
        <begin position="20"/>
        <end position="39"/>
    </location>
</feature>
<sequence>MPQRAAVRAPAAGPIRPPAVVLLSAVVLLLAVLLLAVRLPAVRRRRIPRVPRRTRAPGRIR</sequence>
<dbReference type="STRING" id="326424.FRAAL1859"/>
<protein>
    <submittedName>
        <fullName evidence="2">Uncharacterized protein</fullName>
    </submittedName>
</protein>
<reference evidence="2 3" key="1">
    <citation type="journal article" date="2007" name="Genome Res.">
        <title>Genome characteristics of facultatively symbiotic Frankia sp. strains reflect host range and host plant biogeography.</title>
        <authorList>
            <person name="Normand P."/>
            <person name="Lapierre P."/>
            <person name="Tisa L.S."/>
            <person name="Gogarten J.P."/>
            <person name="Alloisio N."/>
            <person name="Bagnarol E."/>
            <person name="Bassi C.A."/>
            <person name="Berry A.M."/>
            <person name="Bickhart D.M."/>
            <person name="Choisne N."/>
            <person name="Couloux A."/>
            <person name="Cournoyer B."/>
            <person name="Cruveiller S."/>
            <person name="Daubin V."/>
            <person name="Demange N."/>
            <person name="Francino M.P."/>
            <person name="Goltsman E."/>
            <person name="Huang Y."/>
            <person name="Kopp O.R."/>
            <person name="Labarre L."/>
            <person name="Lapidus A."/>
            <person name="Lavire C."/>
            <person name="Marechal J."/>
            <person name="Martinez M."/>
            <person name="Mastronunzio J.E."/>
            <person name="Mullin B.C."/>
            <person name="Niemann J."/>
            <person name="Pujic P."/>
            <person name="Rawnsley T."/>
            <person name="Rouy Z."/>
            <person name="Schenowitz C."/>
            <person name="Sellstedt A."/>
            <person name="Tavares F."/>
            <person name="Tomkins J.P."/>
            <person name="Vallenet D."/>
            <person name="Valverde C."/>
            <person name="Wall L.G."/>
            <person name="Wang Y."/>
            <person name="Medigue C."/>
            <person name="Benson D.R."/>
        </authorList>
    </citation>
    <scope>NUCLEOTIDE SEQUENCE [LARGE SCALE GENOMIC DNA]</scope>
    <source>
        <strain evidence="3">DSM 45986 / CECT 9034 / ACN14a</strain>
    </source>
</reference>
<dbReference type="Proteomes" id="UP000000657">
    <property type="component" value="Chromosome"/>
</dbReference>
<keyword evidence="1" id="KW-1133">Transmembrane helix</keyword>
<evidence type="ECO:0000256" key="1">
    <source>
        <dbReference type="SAM" id="Phobius"/>
    </source>
</evidence>
<dbReference type="EMBL" id="CT573213">
    <property type="protein sequence ID" value="CAJ60509.1"/>
    <property type="molecule type" value="Genomic_DNA"/>
</dbReference>
<keyword evidence="3" id="KW-1185">Reference proteome</keyword>